<dbReference type="AlphaFoldDB" id="A0A7E4UMH9"/>
<feature type="compositionally biased region" description="Polar residues" evidence="1">
    <location>
        <begin position="39"/>
        <end position="49"/>
    </location>
</feature>
<dbReference type="InterPro" id="IPR000719">
    <property type="entry name" value="Prot_kinase_dom"/>
</dbReference>
<dbReference type="Gene3D" id="1.10.510.10">
    <property type="entry name" value="Transferase(Phosphotransferase) domain 1"/>
    <property type="match status" value="1"/>
</dbReference>
<feature type="compositionally biased region" description="Basic and acidic residues" evidence="1">
    <location>
        <begin position="9"/>
        <end position="25"/>
    </location>
</feature>
<feature type="region of interest" description="Disordered" evidence="1">
    <location>
        <begin position="391"/>
        <end position="413"/>
    </location>
</feature>
<dbReference type="InterPro" id="IPR050235">
    <property type="entry name" value="CK1_Ser-Thr_kinase"/>
</dbReference>
<dbReference type="InterPro" id="IPR011009">
    <property type="entry name" value="Kinase-like_dom_sf"/>
</dbReference>
<accession>A0A7E4UMH9</accession>
<protein>
    <submittedName>
        <fullName evidence="4">Protein kinase domain-containing protein</fullName>
    </submittedName>
</protein>
<dbReference type="PROSITE" id="PS50011">
    <property type="entry name" value="PROTEIN_KINASE_DOM"/>
    <property type="match status" value="1"/>
</dbReference>
<feature type="compositionally biased region" description="Polar residues" evidence="1">
    <location>
        <begin position="481"/>
        <end position="499"/>
    </location>
</feature>
<dbReference type="SMART" id="SM00220">
    <property type="entry name" value="S_TKc"/>
    <property type="match status" value="1"/>
</dbReference>
<name>A0A7E4UMH9_PANRE</name>
<dbReference type="SUPFAM" id="SSF56112">
    <property type="entry name" value="Protein kinase-like (PK-like)"/>
    <property type="match status" value="1"/>
</dbReference>
<evidence type="ECO:0000313" key="4">
    <source>
        <dbReference type="WBParaSite" id="Pan_g10247.t1"/>
    </source>
</evidence>
<evidence type="ECO:0000313" key="3">
    <source>
        <dbReference type="Proteomes" id="UP000492821"/>
    </source>
</evidence>
<dbReference type="Proteomes" id="UP000492821">
    <property type="component" value="Unassembled WGS sequence"/>
</dbReference>
<keyword evidence="3" id="KW-1185">Reference proteome</keyword>
<evidence type="ECO:0000259" key="2">
    <source>
        <dbReference type="PROSITE" id="PS50011"/>
    </source>
</evidence>
<dbReference type="PANTHER" id="PTHR11909">
    <property type="entry name" value="CASEIN KINASE-RELATED"/>
    <property type="match status" value="1"/>
</dbReference>
<reference evidence="3" key="1">
    <citation type="journal article" date="2013" name="Genetics">
        <title>The draft genome and transcriptome of Panagrellus redivivus are shaped by the harsh demands of a free-living lifestyle.</title>
        <authorList>
            <person name="Srinivasan J."/>
            <person name="Dillman A.R."/>
            <person name="Macchietto M.G."/>
            <person name="Heikkinen L."/>
            <person name="Lakso M."/>
            <person name="Fracchia K.M."/>
            <person name="Antoshechkin I."/>
            <person name="Mortazavi A."/>
            <person name="Wong G."/>
            <person name="Sternberg P.W."/>
        </authorList>
    </citation>
    <scope>NUCLEOTIDE SEQUENCE [LARGE SCALE GENOMIC DNA]</scope>
    <source>
        <strain evidence="3">MT8872</strain>
    </source>
</reference>
<proteinExistence type="predicted"/>
<dbReference type="WBParaSite" id="Pan_g10247.t1">
    <property type="protein sequence ID" value="Pan_g10247.t1"/>
    <property type="gene ID" value="Pan_g10247"/>
</dbReference>
<feature type="region of interest" description="Disordered" evidence="1">
    <location>
        <begin position="1"/>
        <end position="51"/>
    </location>
</feature>
<dbReference type="GO" id="GO:0005524">
    <property type="term" value="F:ATP binding"/>
    <property type="evidence" value="ECO:0007669"/>
    <property type="project" value="InterPro"/>
</dbReference>
<evidence type="ECO:0000256" key="1">
    <source>
        <dbReference type="SAM" id="MobiDB-lite"/>
    </source>
</evidence>
<feature type="region of interest" description="Disordered" evidence="1">
    <location>
        <begin position="459"/>
        <end position="499"/>
    </location>
</feature>
<feature type="compositionally biased region" description="Low complexity" evidence="1">
    <location>
        <begin position="28"/>
        <end position="37"/>
    </location>
</feature>
<reference evidence="4" key="2">
    <citation type="submission" date="2020-10" db="UniProtKB">
        <authorList>
            <consortium name="WormBaseParasite"/>
        </authorList>
    </citation>
    <scope>IDENTIFICATION</scope>
</reference>
<sequence length="499" mass="56562">MSESNQRSSRREQEAEHGTQTREIFDSAQAAARRAAALQTPSNGTTTGMDITRTVERIRTQNPVEKVEQAHHLAMEDARFKEGHCVRSIHYGYKILKELAENAFGYLYEAEIVEGMKKVWLKTEPMSEDPDMKKFKVLKNELVVLQAMCRSPANETQHFSKLLDSGCTEKYKFLILEPLGENLYVITRLYLNSSFTKSTALRVSIQMLKAIVDLHTIGFIHRFLKPHVFAIGLGNAIKTVHLTDFSLCYAYREANGKVKRPRRKQKILGTLRYTSRHSHLNQELARRDDLESWLYLSIEFFHLNVLPWRGDQLSPSVLYKKQKLFDGDYPRVFKKAPAEYYTIMRYINGLKYSDAPDYAHIMAQLEPAKQSNNIDFSLPYDWENLIGGTKLPESAESTKPPPKAPSKSTEVHTAVVGSADVEPQPSNSPPPISGDSVRAVERFNAKAKKGVDDFIHVSLTDTGEHQGTIIQKDSPMRPTKVPNSNTDSKSKSVSTENQK</sequence>
<organism evidence="3 4">
    <name type="scientific">Panagrellus redivivus</name>
    <name type="common">Microworm</name>
    <dbReference type="NCBI Taxonomy" id="6233"/>
    <lineage>
        <taxon>Eukaryota</taxon>
        <taxon>Metazoa</taxon>
        <taxon>Ecdysozoa</taxon>
        <taxon>Nematoda</taxon>
        <taxon>Chromadorea</taxon>
        <taxon>Rhabditida</taxon>
        <taxon>Tylenchina</taxon>
        <taxon>Panagrolaimomorpha</taxon>
        <taxon>Panagrolaimoidea</taxon>
        <taxon>Panagrolaimidae</taxon>
        <taxon>Panagrellus</taxon>
    </lineage>
</organism>
<feature type="domain" description="Protein kinase" evidence="2">
    <location>
        <begin position="93"/>
        <end position="369"/>
    </location>
</feature>
<dbReference type="GO" id="GO:0004672">
    <property type="term" value="F:protein kinase activity"/>
    <property type="evidence" value="ECO:0007669"/>
    <property type="project" value="InterPro"/>
</dbReference>